<evidence type="ECO:0000259" key="1">
    <source>
        <dbReference type="Pfam" id="PF22553"/>
    </source>
</evidence>
<accession>A0ABS7BEF6</accession>
<comment type="caution">
    <text evidence="2">The sequence shown here is derived from an EMBL/GenBank/DDBJ whole genome shotgun (WGS) entry which is preliminary data.</text>
</comment>
<organism evidence="2 4">
    <name type="scientific">Actinoplanes hulinensis</name>
    <dbReference type="NCBI Taxonomy" id="1144547"/>
    <lineage>
        <taxon>Bacteria</taxon>
        <taxon>Bacillati</taxon>
        <taxon>Actinomycetota</taxon>
        <taxon>Actinomycetes</taxon>
        <taxon>Micromonosporales</taxon>
        <taxon>Micromonosporaceae</taxon>
        <taxon>Actinoplanes</taxon>
    </lineage>
</organism>
<reference evidence="2 4" key="1">
    <citation type="journal article" date="2013" name="Antonie Van Leeuwenhoek">
        <title>Actinoplanes hulinensis sp. nov., a novel actinomycete isolated from soybean root (Glycine max (L.) Merr).</title>
        <authorList>
            <person name="Shen Y."/>
            <person name="Liu C."/>
            <person name="Wang X."/>
            <person name="Zhao J."/>
            <person name="Jia F."/>
            <person name="Zhang Y."/>
            <person name="Wang L."/>
            <person name="Yang D."/>
            <person name="Xiang W."/>
        </authorList>
    </citation>
    <scope>NUCLEOTIDE SEQUENCE [LARGE SCALE GENOMIC DNA]</scope>
    <source>
        <strain evidence="2 4">NEAU-M9</strain>
    </source>
</reference>
<feature type="domain" description="T3SS peptide-binding chaperone" evidence="1">
    <location>
        <begin position="15"/>
        <end position="210"/>
    </location>
</feature>
<evidence type="ECO:0000313" key="2">
    <source>
        <dbReference type="EMBL" id="MBW6439261.1"/>
    </source>
</evidence>
<evidence type="ECO:0000313" key="3">
    <source>
        <dbReference type="EMBL" id="MBW6439272.1"/>
    </source>
</evidence>
<gene>
    <name evidence="2" type="ORF">KZ829_36615</name>
    <name evidence="3" type="ORF">KZ829_36670</name>
</gene>
<dbReference type="RefSeq" id="WP_220148430.1">
    <property type="nucleotide sequence ID" value="NZ_JAHXZI010000026.1"/>
</dbReference>
<name>A0ABS7BEF6_9ACTN</name>
<protein>
    <recommendedName>
        <fullName evidence="1">T3SS peptide-binding chaperone domain-containing protein</fullName>
    </recommendedName>
</protein>
<dbReference type="EMBL" id="JAHXZI010000026">
    <property type="protein sequence ID" value="MBW6439261.1"/>
    <property type="molecule type" value="Genomic_DNA"/>
</dbReference>
<dbReference type="Proteomes" id="UP001519863">
    <property type="component" value="Unassembled WGS sequence"/>
</dbReference>
<dbReference type="EMBL" id="JAHXZI010000026">
    <property type="protein sequence ID" value="MBW6439272.1"/>
    <property type="molecule type" value="Genomic_DNA"/>
</dbReference>
<keyword evidence="4" id="KW-1185">Reference proteome</keyword>
<dbReference type="InterPro" id="IPR054445">
    <property type="entry name" value="T3SS_chaperone_dom"/>
</dbReference>
<evidence type="ECO:0000313" key="4">
    <source>
        <dbReference type="Proteomes" id="UP001519863"/>
    </source>
</evidence>
<proteinExistence type="predicted"/>
<dbReference type="Pfam" id="PF22553">
    <property type="entry name" value="TY-Chap2"/>
    <property type="match status" value="1"/>
</dbReference>
<sequence length="211" mass="23744">MSEDPIHLSFGYRHALSWWLAAEMVRRHSSLSVRQYDDVSGFMFVDVLNLERPDGSCCVYISRHKKPKIFVERAGGGTRVWPLHQLLLQSGYLLIQKIESEAGLPSRPLAKAMNTQALVYRVAAEVALATAHRDDPIWAGDARFDLTKLSGFPLIPSDPPWGQCWLLGENAAVDMDGFAYVGRSRYDLPTVYARANENLQRTMATVFHPIL</sequence>
<reference evidence="2" key="2">
    <citation type="submission" date="2021-07" db="EMBL/GenBank/DDBJ databases">
        <authorList>
            <person name="Luo X."/>
        </authorList>
    </citation>
    <scope>NUCLEOTIDE SEQUENCE</scope>
    <source>
        <strain evidence="2">NEAU-M9</strain>
    </source>
</reference>